<dbReference type="InterPro" id="IPR052205">
    <property type="entry name" value="FliO/MopB"/>
</dbReference>
<evidence type="ECO:0000256" key="6">
    <source>
        <dbReference type="ARBA" id="ARBA00037937"/>
    </source>
</evidence>
<keyword evidence="1 7" id="KW-1003">Cell membrane</keyword>
<keyword evidence="8" id="KW-0966">Cell projection</keyword>
<keyword evidence="9" id="KW-1185">Reference proteome</keyword>
<evidence type="ECO:0000313" key="8">
    <source>
        <dbReference type="EMBL" id="CCK75409.1"/>
    </source>
</evidence>
<keyword evidence="8" id="KW-0969">Cilium</keyword>
<dbReference type="AlphaFoldDB" id="R4YT15"/>
<sequence length="132" mass="14283">MPLWLQAEDALTPAPLPSDPMSSIGRVVFTLVGMIALILFLAYLAKRLQGMSRSNVGGFSGQGKLIKTLATTSIGLKEKISLIQVGEQQLLIGITPQSIQTLLVLETPIEQEDIEQQTPVFQAILKKALNKA</sequence>
<organism evidence="8 9">
    <name type="scientific">Oleispira antarctica RB-8</name>
    <dbReference type="NCBI Taxonomy" id="698738"/>
    <lineage>
        <taxon>Bacteria</taxon>
        <taxon>Pseudomonadati</taxon>
        <taxon>Pseudomonadota</taxon>
        <taxon>Gammaproteobacteria</taxon>
        <taxon>Oceanospirillales</taxon>
        <taxon>Oceanospirillaceae</taxon>
        <taxon>Oleispira</taxon>
    </lineage>
</organism>
<gene>
    <name evidence="8" type="primary">fliO</name>
    <name evidence="8" type="ORF">OLEAN_C12330</name>
</gene>
<evidence type="ECO:0000313" key="9">
    <source>
        <dbReference type="Proteomes" id="UP000032749"/>
    </source>
</evidence>
<evidence type="ECO:0000256" key="3">
    <source>
        <dbReference type="ARBA" id="ARBA00022989"/>
    </source>
</evidence>
<dbReference type="PANTHER" id="PTHR38766">
    <property type="entry name" value="FLAGELLAR PROTEIN FLIO"/>
    <property type="match status" value="1"/>
</dbReference>
<evidence type="ECO:0000256" key="5">
    <source>
        <dbReference type="ARBA" id="ARBA00023143"/>
    </source>
</evidence>
<evidence type="ECO:0000256" key="7">
    <source>
        <dbReference type="RuleBase" id="RU362064"/>
    </source>
</evidence>
<feature type="transmembrane region" description="Helical" evidence="7">
    <location>
        <begin position="24"/>
        <end position="45"/>
    </location>
</feature>
<comment type="similarity">
    <text evidence="6 7">Belongs to the FliO/MopB family.</text>
</comment>
<keyword evidence="4 7" id="KW-0472">Membrane</keyword>
<dbReference type="HOGENOM" id="CLU_113213_3_1_6"/>
<dbReference type="InterPro" id="IPR022781">
    <property type="entry name" value="Flagellar_biosynth_FliO"/>
</dbReference>
<keyword evidence="8" id="KW-0282">Flagellum</keyword>
<dbReference type="Proteomes" id="UP000032749">
    <property type="component" value="Chromosome"/>
</dbReference>
<dbReference type="GO" id="GO:0044781">
    <property type="term" value="P:bacterial-type flagellum organization"/>
    <property type="evidence" value="ECO:0007669"/>
    <property type="project" value="UniProtKB-UniRule"/>
</dbReference>
<dbReference type="GO" id="GO:0005886">
    <property type="term" value="C:plasma membrane"/>
    <property type="evidence" value="ECO:0007669"/>
    <property type="project" value="UniProtKB-SubCell"/>
</dbReference>
<proteinExistence type="inferred from homology"/>
<accession>R4YT15</accession>
<dbReference type="GO" id="GO:0009425">
    <property type="term" value="C:bacterial-type flagellum basal body"/>
    <property type="evidence" value="ECO:0007669"/>
    <property type="project" value="UniProtKB-SubCell"/>
</dbReference>
<comment type="subcellular location">
    <subcellularLocation>
        <location evidence="7">Cell membrane</location>
    </subcellularLocation>
    <subcellularLocation>
        <location evidence="7">Bacterial flagellum basal body</location>
    </subcellularLocation>
</comment>
<evidence type="ECO:0000256" key="1">
    <source>
        <dbReference type="ARBA" id="ARBA00022475"/>
    </source>
</evidence>
<keyword evidence="3 7" id="KW-1133">Transmembrane helix</keyword>
<dbReference type="STRING" id="698738.OLEAN_C12330"/>
<dbReference type="KEGG" id="oai:OLEAN_C12330"/>
<keyword evidence="2 7" id="KW-0812">Transmembrane</keyword>
<dbReference type="Pfam" id="PF04347">
    <property type="entry name" value="FliO"/>
    <property type="match status" value="1"/>
</dbReference>
<protein>
    <recommendedName>
        <fullName evidence="7">Flagellar protein</fullName>
    </recommendedName>
</protein>
<dbReference type="PANTHER" id="PTHR38766:SF1">
    <property type="entry name" value="FLAGELLAR PROTEIN FLIO"/>
    <property type="match status" value="1"/>
</dbReference>
<keyword evidence="5 7" id="KW-0975">Bacterial flagellum</keyword>
<dbReference type="EMBL" id="FO203512">
    <property type="protein sequence ID" value="CCK75409.1"/>
    <property type="molecule type" value="Genomic_DNA"/>
</dbReference>
<reference evidence="8 9" key="1">
    <citation type="journal article" date="2013" name="Nat. Commun.">
        <title>Genome sequence and functional genomic analysis of the oil-degrading bacterium Oleispira antarctica.</title>
        <authorList>
            <person name="Kube M."/>
            <person name="Chernikova T.N."/>
            <person name="Al-Ramahi Y."/>
            <person name="Beloqui A."/>
            <person name="Lopez-Cortez N."/>
            <person name="Guazzaroni M.E."/>
            <person name="Heipieper H.J."/>
            <person name="Klages S."/>
            <person name="Kotsyurbenko O.R."/>
            <person name="Langer I."/>
            <person name="Nechitaylo T.Y."/>
            <person name="Lunsdorf H."/>
            <person name="Fernandez M."/>
            <person name="Juarez S."/>
            <person name="Ciordia S."/>
            <person name="Singer A."/>
            <person name="Kagan O."/>
            <person name="Egorova O."/>
            <person name="Petit P.A."/>
            <person name="Stogios P."/>
            <person name="Kim Y."/>
            <person name="Tchigvintsev A."/>
            <person name="Flick R."/>
            <person name="Denaro R."/>
            <person name="Genovese M."/>
            <person name="Albar J.P."/>
            <person name="Reva O.N."/>
            <person name="Martinez-Gomariz M."/>
            <person name="Tran H."/>
            <person name="Ferrer M."/>
            <person name="Savchenko A."/>
            <person name="Yakunin A.F."/>
            <person name="Yakimov M.M."/>
            <person name="Golyshina O.V."/>
            <person name="Reinhardt R."/>
            <person name="Golyshin P.N."/>
        </authorList>
    </citation>
    <scope>NUCLEOTIDE SEQUENCE [LARGE SCALE GENOMIC DNA]</scope>
</reference>
<name>R4YT15_OLEAN</name>
<evidence type="ECO:0000256" key="2">
    <source>
        <dbReference type="ARBA" id="ARBA00022692"/>
    </source>
</evidence>
<evidence type="ECO:0000256" key="4">
    <source>
        <dbReference type="ARBA" id="ARBA00023136"/>
    </source>
</evidence>
<dbReference type="NCBIfam" id="TIGR03500">
    <property type="entry name" value="FliO_TIGR"/>
    <property type="match status" value="1"/>
</dbReference>